<accession>A0A382GRT5</accession>
<dbReference type="InterPro" id="IPR011429">
    <property type="entry name" value="Cyt_c_Planctomycete-type"/>
</dbReference>
<dbReference type="PANTHER" id="PTHR35889:SF3">
    <property type="entry name" value="F-BOX DOMAIN-CONTAINING PROTEIN"/>
    <property type="match status" value="1"/>
</dbReference>
<organism evidence="2">
    <name type="scientific">marine metagenome</name>
    <dbReference type="NCBI Taxonomy" id="408172"/>
    <lineage>
        <taxon>unclassified sequences</taxon>
        <taxon>metagenomes</taxon>
        <taxon>ecological metagenomes</taxon>
    </lineage>
</organism>
<gene>
    <name evidence="2" type="ORF">METZ01_LOCUS230388</name>
</gene>
<dbReference type="AlphaFoldDB" id="A0A382GRT5"/>
<feature type="domain" description="Cytochrome C Planctomycete-type" evidence="1">
    <location>
        <begin position="21"/>
        <end position="66"/>
    </location>
</feature>
<evidence type="ECO:0000259" key="1">
    <source>
        <dbReference type="Pfam" id="PF07635"/>
    </source>
</evidence>
<proteinExistence type="predicted"/>
<protein>
    <recommendedName>
        <fullName evidence="1">Cytochrome C Planctomycete-type domain-containing protein</fullName>
    </recommendedName>
</protein>
<reference evidence="2" key="1">
    <citation type="submission" date="2018-05" db="EMBL/GenBank/DDBJ databases">
        <authorList>
            <person name="Lanie J.A."/>
            <person name="Ng W.-L."/>
            <person name="Kazmierczak K.M."/>
            <person name="Andrzejewski T.M."/>
            <person name="Davidsen T.M."/>
            <person name="Wayne K.J."/>
            <person name="Tettelin H."/>
            <person name="Glass J.I."/>
            <person name="Rusch D."/>
            <person name="Podicherti R."/>
            <person name="Tsui H.-C.T."/>
            <person name="Winkler M.E."/>
        </authorList>
    </citation>
    <scope>NUCLEOTIDE SEQUENCE</scope>
</reference>
<evidence type="ECO:0000313" key="2">
    <source>
        <dbReference type="EMBL" id="SVB77534.1"/>
    </source>
</evidence>
<sequence>MQLQGEVDFQHQIRPILANHCFRCHGPDEQARKADLRLDLRPDQSIFPEILTRIHHASPDELMPPPAAKKPLLSSHKKVLKQWVREGGVYTEHWAFIQPKVFPLPKTKQSSWLRNDLDRFILSSLEGQGLKPSVEAGRHRLI</sequence>
<dbReference type="PANTHER" id="PTHR35889">
    <property type="entry name" value="CYCLOINULO-OLIGOSACCHARIDE FRUCTANOTRANSFERASE-RELATED"/>
    <property type="match status" value="1"/>
</dbReference>
<dbReference type="EMBL" id="UINC01056926">
    <property type="protein sequence ID" value="SVB77534.1"/>
    <property type="molecule type" value="Genomic_DNA"/>
</dbReference>
<dbReference type="Pfam" id="PF07635">
    <property type="entry name" value="PSCyt1"/>
    <property type="match status" value="1"/>
</dbReference>
<feature type="non-terminal residue" evidence="2">
    <location>
        <position position="142"/>
    </location>
</feature>
<name>A0A382GRT5_9ZZZZ</name>